<dbReference type="EMBL" id="CP015852">
    <property type="protein sequence ID" value="ANI00974.1"/>
    <property type="molecule type" value="Genomic_DNA"/>
</dbReference>
<evidence type="ECO:0000313" key="2">
    <source>
        <dbReference type="Proteomes" id="UP000078142"/>
    </source>
</evidence>
<reference evidence="1 2" key="1">
    <citation type="submission" date="2016-05" db="EMBL/GenBank/DDBJ databases">
        <authorList>
            <person name="Wang S."/>
            <person name="Zhu B."/>
        </authorList>
    </citation>
    <scope>NUCLEOTIDE SEQUENCE [LARGE SCALE GENOMIC DNA]</scope>
    <source>
        <strain evidence="1 2">CRS05-R5</strain>
    </source>
</reference>
<gene>
    <name evidence="1" type="ORF">A8L59_15200</name>
</gene>
<name>A0AAC9C1D2_9PSED</name>
<dbReference type="Proteomes" id="UP000078142">
    <property type="component" value="Chromosome"/>
</dbReference>
<organism evidence="1 2">
    <name type="scientific">Pseudomonas koreensis</name>
    <dbReference type="NCBI Taxonomy" id="198620"/>
    <lineage>
        <taxon>Bacteria</taxon>
        <taxon>Pseudomonadati</taxon>
        <taxon>Pseudomonadota</taxon>
        <taxon>Gammaproteobacteria</taxon>
        <taxon>Pseudomonadales</taxon>
        <taxon>Pseudomonadaceae</taxon>
        <taxon>Pseudomonas</taxon>
    </lineage>
</organism>
<proteinExistence type="predicted"/>
<evidence type="ECO:0000313" key="1">
    <source>
        <dbReference type="EMBL" id="ANI00974.1"/>
    </source>
</evidence>
<protein>
    <submittedName>
        <fullName evidence="1">Uncharacterized protein</fullName>
    </submittedName>
</protein>
<sequence>MNVPGFEHEDFARGAVMPCPTAVEALHTLLGEADQVGLMPMRIVGVRVPGEMRVQGFDAGFPVVGKVDPVTHGLNTLMGWGQ</sequence>
<accession>A0AAC9C1D2</accession>
<dbReference type="AlphaFoldDB" id="A0AAC9C1D2"/>